<dbReference type="AlphaFoldDB" id="A0A167NXN6"/>
<evidence type="ECO:0000313" key="2">
    <source>
        <dbReference type="EMBL" id="OAD76831.1"/>
    </source>
</evidence>
<keyword evidence="1" id="KW-0812">Transmembrane</keyword>
<dbReference type="GeneID" id="28991689"/>
<gene>
    <name evidence="2" type="ORF">PHYBLDRAFT_142333</name>
</gene>
<feature type="transmembrane region" description="Helical" evidence="1">
    <location>
        <begin position="12"/>
        <end position="30"/>
    </location>
</feature>
<dbReference type="VEuPathDB" id="FungiDB:PHYBLDRAFT_142333"/>
<protein>
    <submittedName>
        <fullName evidence="2">Uncharacterized protein</fullName>
    </submittedName>
</protein>
<dbReference type="RefSeq" id="XP_018294871.1">
    <property type="nucleotide sequence ID" value="XM_018430783.1"/>
</dbReference>
<evidence type="ECO:0000313" key="3">
    <source>
        <dbReference type="Proteomes" id="UP000077315"/>
    </source>
</evidence>
<keyword evidence="1" id="KW-0472">Membrane</keyword>
<proteinExistence type="predicted"/>
<dbReference type="EMBL" id="KV440975">
    <property type="protein sequence ID" value="OAD76831.1"/>
    <property type="molecule type" value="Genomic_DNA"/>
</dbReference>
<keyword evidence="3" id="KW-1185">Reference proteome</keyword>
<keyword evidence="1" id="KW-1133">Transmembrane helix</keyword>
<accession>A0A167NXN6</accession>
<sequence length="64" mass="7126">MSDHMYVRMCQYLGPGIGIGIGIGLYKMYFNCSSATLSPARSLFPLENLFLPSLAARVHHPERP</sequence>
<reference evidence="3" key="1">
    <citation type="submission" date="2015-06" db="EMBL/GenBank/DDBJ databases">
        <title>Expansion of signal transduction pathways in fungi by whole-genome duplication.</title>
        <authorList>
            <consortium name="DOE Joint Genome Institute"/>
            <person name="Corrochano L.M."/>
            <person name="Kuo A."/>
            <person name="Marcet-Houben M."/>
            <person name="Polaino S."/>
            <person name="Salamov A."/>
            <person name="Villalobos J.M."/>
            <person name="Alvarez M.I."/>
            <person name="Avalos J."/>
            <person name="Benito E.P."/>
            <person name="Benoit I."/>
            <person name="Burger G."/>
            <person name="Camino L.P."/>
            <person name="Canovas D."/>
            <person name="Cerda-Olmedo E."/>
            <person name="Cheng J.-F."/>
            <person name="Dominguez A."/>
            <person name="Elias M."/>
            <person name="Eslava A.P."/>
            <person name="Glaser F."/>
            <person name="Grimwood J."/>
            <person name="Gutierrez G."/>
            <person name="Heitman J."/>
            <person name="Henrissat B."/>
            <person name="Iturriaga E.A."/>
            <person name="Lang B.F."/>
            <person name="Lavin J.L."/>
            <person name="Lee S."/>
            <person name="Li W."/>
            <person name="Lindquist E."/>
            <person name="Lopez-Garcia S."/>
            <person name="Luque E.M."/>
            <person name="Marcos A.T."/>
            <person name="Martin J."/>
            <person name="McCluskey K."/>
            <person name="Medina H.R."/>
            <person name="Miralles-Duran A."/>
            <person name="Miyazaki A."/>
            <person name="Munoz-Torres E."/>
            <person name="Oguiza J.A."/>
            <person name="Ohm R."/>
            <person name="Olmedo M."/>
            <person name="Orejas M."/>
            <person name="Ortiz-Castellanos L."/>
            <person name="Pisabarro A.G."/>
            <person name="Rodriguez-Romero J."/>
            <person name="Ruiz-Herrera J."/>
            <person name="Ruiz-Vazquez R."/>
            <person name="Sanz C."/>
            <person name="Schackwitz W."/>
            <person name="Schmutz J."/>
            <person name="Shahriari M."/>
            <person name="Shelest E."/>
            <person name="Silva-Franco F."/>
            <person name="Soanes D."/>
            <person name="Syed K."/>
            <person name="Tagua V.G."/>
            <person name="Talbot N.J."/>
            <person name="Thon M."/>
            <person name="De vries R.P."/>
            <person name="Wiebenga A."/>
            <person name="Yadav J.S."/>
            <person name="Braun E.L."/>
            <person name="Baker S."/>
            <person name="Garre V."/>
            <person name="Horwitz B."/>
            <person name="Torres-Martinez S."/>
            <person name="Idnurm A."/>
            <person name="Herrera-Estrella A."/>
            <person name="Gabaldon T."/>
            <person name="Grigoriev I.V."/>
        </authorList>
    </citation>
    <scope>NUCLEOTIDE SEQUENCE [LARGE SCALE GENOMIC DNA]</scope>
    <source>
        <strain evidence="3">NRRL 1555(-)</strain>
    </source>
</reference>
<dbReference type="InParanoid" id="A0A167NXN6"/>
<organism evidence="2 3">
    <name type="scientific">Phycomyces blakesleeanus (strain ATCC 8743b / DSM 1359 / FGSC 10004 / NBRC 33097 / NRRL 1555)</name>
    <dbReference type="NCBI Taxonomy" id="763407"/>
    <lineage>
        <taxon>Eukaryota</taxon>
        <taxon>Fungi</taxon>
        <taxon>Fungi incertae sedis</taxon>
        <taxon>Mucoromycota</taxon>
        <taxon>Mucoromycotina</taxon>
        <taxon>Mucoromycetes</taxon>
        <taxon>Mucorales</taxon>
        <taxon>Phycomycetaceae</taxon>
        <taxon>Phycomyces</taxon>
    </lineage>
</organism>
<dbReference type="Proteomes" id="UP000077315">
    <property type="component" value="Unassembled WGS sequence"/>
</dbReference>
<evidence type="ECO:0000256" key="1">
    <source>
        <dbReference type="SAM" id="Phobius"/>
    </source>
</evidence>
<name>A0A167NXN6_PHYB8</name>